<keyword evidence="1" id="KW-0472">Membrane</keyword>
<dbReference type="RefSeq" id="WP_289166765.1">
    <property type="nucleotide sequence ID" value="NZ_JASZZN010000026.1"/>
</dbReference>
<keyword evidence="3" id="KW-1185">Reference proteome</keyword>
<feature type="transmembrane region" description="Helical" evidence="1">
    <location>
        <begin position="12"/>
        <end position="29"/>
    </location>
</feature>
<comment type="caution">
    <text evidence="2">The sequence shown here is derived from an EMBL/GenBank/DDBJ whole genome shotgun (WGS) entry which is preliminary data.</text>
</comment>
<organism evidence="2 3">
    <name type="scientific">Roseiconus lacunae</name>
    <dbReference type="NCBI Taxonomy" id="2605694"/>
    <lineage>
        <taxon>Bacteria</taxon>
        <taxon>Pseudomonadati</taxon>
        <taxon>Planctomycetota</taxon>
        <taxon>Planctomycetia</taxon>
        <taxon>Pirellulales</taxon>
        <taxon>Pirellulaceae</taxon>
        <taxon>Roseiconus</taxon>
    </lineage>
</organism>
<evidence type="ECO:0000313" key="3">
    <source>
        <dbReference type="Proteomes" id="UP001239462"/>
    </source>
</evidence>
<keyword evidence="1" id="KW-0812">Transmembrane</keyword>
<protein>
    <recommendedName>
        <fullName evidence="4">RedB protein</fullName>
    </recommendedName>
</protein>
<reference evidence="2 3" key="1">
    <citation type="submission" date="2023-06" db="EMBL/GenBank/DDBJ databases">
        <title>Roseiconus lacunae JC819 isolated from Gulf of Mannar region, Tamil Nadu.</title>
        <authorList>
            <person name="Pk S."/>
            <person name="Ch S."/>
            <person name="Ch V.R."/>
        </authorList>
    </citation>
    <scope>NUCLEOTIDE SEQUENCE [LARGE SCALE GENOMIC DNA]</scope>
    <source>
        <strain evidence="2 3">JC819</strain>
    </source>
</reference>
<sequence length="208" mass="22664">MNHPELSPKVWSLAISLWGCAVVGVWTWSTQHEFSVNAKSVNAVPSRWPAASEVVKSDDRATLILFLHPRCPCTRATIVELEKTLTGRALDASQLPKCFVVASLPTDADQRWLDSQTVRRAANLPNAEVVWDYDGHISSSFGAITSGTVMLYRIDGHLQFSGGVTISRGHEGSSLGADRLHALLHHDDHGSMESTPVFGCRLCLDSSS</sequence>
<evidence type="ECO:0000313" key="2">
    <source>
        <dbReference type="EMBL" id="MDM4018810.1"/>
    </source>
</evidence>
<dbReference type="Proteomes" id="UP001239462">
    <property type="component" value="Unassembled WGS sequence"/>
</dbReference>
<dbReference type="Gene3D" id="3.40.30.10">
    <property type="entry name" value="Glutaredoxin"/>
    <property type="match status" value="1"/>
</dbReference>
<accession>A0ABT7PQL8</accession>
<keyword evidence="1" id="KW-1133">Transmembrane helix</keyword>
<evidence type="ECO:0008006" key="4">
    <source>
        <dbReference type="Google" id="ProtNLM"/>
    </source>
</evidence>
<dbReference type="EMBL" id="JASZZN010000026">
    <property type="protein sequence ID" value="MDM4018810.1"/>
    <property type="molecule type" value="Genomic_DNA"/>
</dbReference>
<proteinExistence type="predicted"/>
<gene>
    <name evidence="2" type="ORF">QTN89_25375</name>
</gene>
<evidence type="ECO:0000256" key="1">
    <source>
        <dbReference type="SAM" id="Phobius"/>
    </source>
</evidence>
<name>A0ABT7PQL8_9BACT</name>